<reference evidence="2 3" key="1">
    <citation type="submission" date="2019-07" db="EMBL/GenBank/DDBJ databases">
        <title>Diversity of Bacteria from Kongsfjorden, Arctic.</title>
        <authorList>
            <person name="Yu Y."/>
        </authorList>
    </citation>
    <scope>NUCLEOTIDE SEQUENCE [LARGE SCALE GENOMIC DNA]</scope>
    <source>
        <strain evidence="2 3">SM1923</strain>
    </source>
</reference>
<keyword evidence="1 2" id="KW-0456">Lyase</keyword>
<sequence length="229" mass="24523">MTKQVALILSGCGVYDGSEIYETTLTMLRLDQLGIVYECFAPDIDQHHVINHSTGEEMDETRNVLVESARLARGKVRPLDELSVDDFDALILPGGFGAAKNLSNFAVKGADLEVVEGLRAAVQPFHEEGKPIGVMCIAPVMVPQLLGQGISVTVGSDASVAGAISAQGGLHKSCEVTDIVIDAANRVITTPAYMLAERISEAAEGIFKLVDRIDGWITDDQAREADKQN</sequence>
<gene>
    <name evidence="2" type="primary">elbB</name>
    <name evidence="2" type="ORF">FQP86_14330</name>
</gene>
<protein>
    <recommendedName>
        <fullName evidence="1">Glyoxalase</fullName>
    </recommendedName>
</protein>
<comment type="similarity">
    <text evidence="1">Belongs to the peptidase C56 family.</text>
</comment>
<organism evidence="2 3">
    <name type="scientific">Cobetia crustatorum</name>
    <dbReference type="NCBI Taxonomy" id="553385"/>
    <lineage>
        <taxon>Bacteria</taxon>
        <taxon>Pseudomonadati</taxon>
        <taxon>Pseudomonadota</taxon>
        <taxon>Gammaproteobacteria</taxon>
        <taxon>Oceanospirillales</taxon>
        <taxon>Halomonadaceae</taxon>
        <taxon>Cobetia</taxon>
    </lineage>
</organism>
<dbReference type="Gene3D" id="3.40.50.880">
    <property type="match status" value="1"/>
</dbReference>
<proteinExistence type="inferred from homology"/>
<name>A0A558HGY5_9GAMM</name>
<dbReference type="AlphaFoldDB" id="A0A558HGY5"/>
<dbReference type="GO" id="GO:0016829">
    <property type="term" value="F:lyase activity"/>
    <property type="evidence" value="ECO:0007669"/>
    <property type="project" value="UniProtKB-UniRule"/>
</dbReference>
<dbReference type="PANTHER" id="PTHR10224">
    <property type="entry name" value="ES1 PROTEIN HOMOLOG, MITOCHONDRIAL"/>
    <property type="match status" value="1"/>
</dbReference>
<dbReference type="CDD" id="cd03133">
    <property type="entry name" value="GATase1_ES1"/>
    <property type="match status" value="1"/>
</dbReference>
<evidence type="ECO:0000313" key="2">
    <source>
        <dbReference type="EMBL" id="TVU68371.1"/>
    </source>
</evidence>
<dbReference type="Proteomes" id="UP000319941">
    <property type="component" value="Unassembled WGS sequence"/>
</dbReference>
<comment type="catalytic activity">
    <reaction evidence="1">
        <text>glyoxal + H2O = glycolate + H(+)</text>
        <dbReference type="Rhea" id="RHEA:51672"/>
        <dbReference type="ChEBI" id="CHEBI:15377"/>
        <dbReference type="ChEBI" id="CHEBI:15378"/>
        <dbReference type="ChEBI" id="CHEBI:29805"/>
        <dbReference type="ChEBI" id="CHEBI:34779"/>
    </reaction>
</comment>
<comment type="function">
    <text evidence="1">Displays glyoxalase activity, catalyzing the conversion of glyoxal to glycolate.</text>
</comment>
<dbReference type="InterPro" id="IPR029062">
    <property type="entry name" value="Class_I_gatase-like"/>
</dbReference>
<dbReference type="NCBIfam" id="NF008747">
    <property type="entry name" value="PRK11780.1"/>
    <property type="match status" value="1"/>
</dbReference>
<accession>A0A558HGY5</accession>
<dbReference type="OrthoDB" id="5605062at2"/>
<comment type="caution">
    <text evidence="2">The sequence shown here is derived from an EMBL/GenBank/DDBJ whole genome shotgun (WGS) entry which is preliminary data.</text>
</comment>
<dbReference type="SUPFAM" id="SSF52317">
    <property type="entry name" value="Class I glutamine amidotransferase-like"/>
    <property type="match status" value="1"/>
</dbReference>
<evidence type="ECO:0000313" key="3">
    <source>
        <dbReference type="Proteomes" id="UP000319941"/>
    </source>
</evidence>
<dbReference type="RefSeq" id="WP_144727921.1">
    <property type="nucleotide sequence ID" value="NZ_CAWOWR010000002.1"/>
</dbReference>
<dbReference type="EMBL" id="VNFH01000010">
    <property type="protein sequence ID" value="TVU68371.1"/>
    <property type="molecule type" value="Genomic_DNA"/>
</dbReference>
<dbReference type="InterPro" id="IPR026041">
    <property type="entry name" value="ElbB"/>
</dbReference>
<evidence type="ECO:0000256" key="1">
    <source>
        <dbReference type="PIRNR" id="PIRNR006320"/>
    </source>
</evidence>
<dbReference type="PIRSF" id="PIRSF006320">
    <property type="entry name" value="Elb2"/>
    <property type="match status" value="1"/>
</dbReference>
<keyword evidence="3" id="KW-1185">Reference proteome</keyword>
<dbReference type="PANTHER" id="PTHR10224:SF12">
    <property type="entry name" value="GLYOXALASE ELBB"/>
    <property type="match status" value="1"/>
</dbReference>